<keyword evidence="9 14" id="KW-0472">Membrane</keyword>
<dbReference type="HAMAP" id="MF_00154">
    <property type="entry name" value="CyoE_CtaB"/>
    <property type="match status" value="1"/>
</dbReference>
<dbReference type="PROSITE" id="PS00943">
    <property type="entry name" value="UBIA"/>
    <property type="match status" value="1"/>
</dbReference>
<sequence>MNVKSIAGQLGDRRSRHDPDLAAHRTISDFVALTKPRVMMLALFTALVGLSCAPVRPEPIMIVFAVLAIAAGAGAAGMLNMWYDADIDAVMSRTAMRPIPRGRVSRFEALAGGIVLACCSVVGLAMATNLTAAALLAGAILFYVAVYTAWLKRSTRHNIVIGGAAGALPPVIGWAAATGDIGLQPVVLFLVIFVWTPPHFWALALNRSDDYARAGVPMLPVVAGRSVTTRQILIYSVLLAAISELPWALGFAGPIYGIAAAIGGTVFFALAYLLDRSIGADRRPAHRLFVFSIVYLFALFSALLIDHGASSFRQMRASHNDICAPVHVVRLAQSACSKNPTEV</sequence>
<comment type="function">
    <text evidence="14">Converts heme B (protoheme IX) to heme O by substitution of the vinyl group on carbon 2 of heme B porphyrin ring with a hydroxyethyl farnesyl side group.</text>
</comment>
<comment type="pathway">
    <text evidence="2 14">Porphyrin-containing compound metabolism; heme O biosynthesis; heme O from protoheme: step 1/1.</text>
</comment>
<comment type="similarity">
    <text evidence="14">Belongs to the UbiA prenyltransferase family. Protoheme IX farnesyltransferase subfamily.</text>
</comment>
<evidence type="ECO:0000256" key="13">
    <source>
        <dbReference type="ARBA" id="ARBA00047690"/>
    </source>
</evidence>
<feature type="transmembrane region" description="Helical" evidence="14">
    <location>
        <begin position="255"/>
        <end position="274"/>
    </location>
</feature>
<feature type="transmembrane region" description="Helical" evidence="14">
    <location>
        <begin position="158"/>
        <end position="177"/>
    </location>
</feature>
<keyword evidence="8 14" id="KW-0350">Heme biosynthesis</keyword>
<dbReference type="InterPro" id="IPR030470">
    <property type="entry name" value="UbiA_prenylTrfase_CS"/>
</dbReference>
<dbReference type="InterPro" id="IPR044878">
    <property type="entry name" value="UbiA_sf"/>
</dbReference>
<feature type="transmembrane region" description="Helical" evidence="14">
    <location>
        <begin position="286"/>
        <end position="305"/>
    </location>
</feature>
<feature type="transmembrane region" description="Helical" evidence="14">
    <location>
        <begin position="232"/>
        <end position="249"/>
    </location>
</feature>
<evidence type="ECO:0000256" key="10">
    <source>
        <dbReference type="ARBA" id="ARBA00030253"/>
    </source>
</evidence>
<dbReference type="PANTHER" id="PTHR43448">
    <property type="entry name" value="PROTOHEME IX FARNESYLTRANSFERASE, MITOCHONDRIAL"/>
    <property type="match status" value="1"/>
</dbReference>
<evidence type="ECO:0000256" key="4">
    <source>
        <dbReference type="ARBA" id="ARBA00022475"/>
    </source>
</evidence>
<dbReference type="PANTHER" id="PTHR43448:SF7">
    <property type="entry name" value="4-HYDROXYBENZOATE SOLANESYLTRANSFERASE"/>
    <property type="match status" value="1"/>
</dbReference>
<evidence type="ECO:0000256" key="5">
    <source>
        <dbReference type="ARBA" id="ARBA00022679"/>
    </source>
</evidence>
<keyword evidence="6 14" id="KW-0812">Transmembrane</keyword>
<evidence type="ECO:0000256" key="3">
    <source>
        <dbReference type="ARBA" id="ARBA00012292"/>
    </source>
</evidence>
<dbReference type="Pfam" id="PF01040">
    <property type="entry name" value="UbiA"/>
    <property type="match status" value="1"/>
</dbReference>
<evidence type="ECO:0000256" key="8">
    <source>
        <dbReference type="ARBA" id="ARBA00023133"/>
    </source>
</evidence>
<feature type="transmembrane region" description="Helical" evidence="14">
    <location>
        <begin position="62"/>
        <end position="83"/>
    </location>
</feature>
<feature type="transmembrane region" description="Helical" evidence="14">
    <location>
        <begin position="38"/>
        <end position="56"/>
    </location>
</feature>
<evidence type="ECO:0000256" key="12">
    <source>
        <dbReference type="ARBA" id="ARBA00042475"/>
    </source>
</evidence>
<comment type="catalytic activity">
    <reaction evidence="13 14">
        <text>heme b + (2E,6E)-farnesyl diphosphate + H2O = Fe(II)-heme o + diphosphate</text>
        <dbReference type="Rhea" id="RHEA:28070"/>
        <dbReference type="ChEBI" id="CHEBI:15377"/>
        <dbReference type="ChEBI" id="CHEBI:33019"/>
        <dbReference type="ChEBI" id="CHEBI:60344"/>
        <dbReference type="ChEBI" id="CHEBI:60530"/>
        <dbReference type="ChEBI" id="CHEBI:175763"/>
        <dbReference type="EC" id="2.5.1.141"/>
    </reaction>
</comment>
<evidence type="ECO:0000256" key="9">
    <source>
        <dbReference type="ARBA" id="ARBA00023136"/>
    </source>
</evidence>
<reference evidence="15 16" key="1">
    <citation type="submission" date="2019-02" db="EMBL/GenBank/DDBJ databases">
        <title>Emended description of the genus Rhodopseudomonas and description of Rhodopseudomonas albus sp. nov., a non-phototrophic, heavy-metal-tolerant bacterium isolated from garden soil.</title>
        <authorList>
            <person name="Bao Z."/>
            <person name="Cao W.W."/>
            <person name="Sato Y."/>
            <person name="Nishizawa T."/>
            <person name="Zhao J."/>
            <person name="Guo Y."/>
            <person name="Ohta H."/>
        </authorList>
    </citation>
    <scope>NUCLEOTIDE SEQUENCE [LARGE SCALE GENOMIC DNA]</scope>
    <source>
        <strain evidence="15 16">SK50-23</strain>
    </source>
</reference>
<evidence type="ECO:0000256" key="11">
    <source>
        <dbReference type="ARBA" id="ARBA00040810"/>
    </source>
</evidence>
<dbReference type="CDD" id="cd13957">
    <property type="entry name" value="PT_UbiA_Cox10"/>
    <property type="match status" value="1"/>
</dbReference>
<comment type="miscellaneous">
    <text evidence="14">Carbon 2 of the heme B porphyrin ring is defined according to the Fischer nomenclature.</text>
</comment>
<keyword evidence="5 14" id="KW-0808">Transferase</keyword>
<dbReference type="InterPro" id="IPR006369">
    <property type="entry name" value="Protohaem_IX_farnesylTrfase"/>
</dbReference>
<evidence type="ECO:0000256" key="14">
    <source>
        <dbReference type="HAMAP-Rule" id="MF_00154"/>
    </source>
</evidence>
<evidence type="ECO:0000256" key="1">
    <source>
        <dbReference type="ARBA" id="ARBA00004651"/>
    </source>
</evidence>
<dbReference type="Gene3D" id="1.10.357.140">
    <property type="entry name" value="UbiA prenyltransferase"/>
    <property type="match status" value="1"/>
</dbReference>
<dbReference type="EMBL" id="CP036498">
    <property type="protein sequence ID" value="QUS41959.1"/>
    <property type="molecule type" value="Genomic_DNA"/>
</dbReference>
<dbReference type="InterPro" id="IPR000537">
    <property type="entry name" value="UbiA_prenyltransferase"/>
</dbReference>
<protein>
    <recommendedName>
        <fullName evidence="11 14">Protoheme IX farnesyltransferase</fullName>
        <ecNumber evidence="3 14">2.5.1.141</ecNumber>
    </recommendedName>
    <alternativeName>
        <fullName evidence="12 14">Heme B farnesyltransferase</fullName>
    </alternativeName>
    <alternativeName>
        <fullName evidence="10 14">Heme O synthase</fullName>
    </alternativeName>
</protein>
<dbReference type="NCBIfam" id="NF003349">
    <property type="entry name" value="PRK04375.1-2"/>
    <property type="match status" value="1"/>
</dbReference>
<dbReference type="Proteomes" id="UP000682843">
    <property type="component" value="Chromosome"/>
</dbReference>
<keyword evidence="4 14" id="KW-1003">Cell membrane</keyword>
<feature type="transmembrane region" description="Helical" evidence="14">
    <location>
        <begin position="104"/>
        <end position="126"/>
    </location>
</feature>
<evidence type="ECO:0000313" key="15">
    <source>
        <dbReference type="EMBL" id="QUS41959.1"/>
    </source>
</evidence>
<dbReference type="NCBIfam" id="TIGR01473">
    <property type="entry name" value="cyoE_ctaB"/>
    <property type="match status" value="1"/>
</dbReference>
<evidence type="ECO:0000256" key="7">
    <source>
        <dbReference type="ARBA" id="ARBA00022989"/>
    </source>
</evidence>
<evidence type="ECO:0000256" key="6">
    <source>
        <dbReference type="ARBA" id="ARBA00022692"/>
    </source>
</evidence>
<organism evidence="15 16">
    <name type="scientific">Tardiphaga alba</name>
    <dbReference type="NCBI Taxonomy" id="340268"/>
    <lineage>
        <taxon>Bacteria</taxon>
        <taxon>Pseudomonadati</taxon>
        <taxon>Pseudomonadota</taxon>
        <taxon>Alphaproteobacteria</taxon>
        <taxon>Hyphomicrobiales</taxon>
        <taxon>Nitrobacteraceae</taxon>
        <taxon>Tardiphaga</taxon>
    </lineage>
</organism>
<evidence type="ECO:0000256" key="2">
    <source>
        <dbReference type="ARBA" id="ARBA00004919"/>
    </source>
</evidence>
<feature type="transmembrane region" description="Helical" evidence="14">
    <location>
        <begin position="183"/>
        <end position="204"/>
    </location>
</feature>
<dbReference type="RefSeq" id="WP_211910691.1">
    <property type="nucleotide sequence ID" value="NZ_CP036498.1"/>
</dbReference>
<keyword evidence="7 14" id="KW-1133">Transmembrane helix</keyword>
<evidence type="ECO:0000313" key="16">
    <source>
        <dbReference type="Proteomes" id="UP000682843"/>
    </source>
</evidence>
<comment type="subcellular location">
    <subcellularLocation>
        <location evidence="1 14">Cell membrane</location>
        <topology evidence="1 14">Multi-pass membrane protein</topology>
    </subcellularLocation>
</comment>
<keyword evidence="16" id="KW-1185">Reference proteome</keyword>
<dbReference type="EC" id="2.5.1.141" evidence="3 14"/>
<proteinExistence type="inferred from homology"/>
<accession>A0ABX8AH82</accession>
<name>A0ABX8AH82_9BRAD</name>
<feature type="transmembrane region" description="Helical" evidence="14">
    <location>
        <begin position="132"/>
        <end position="151"/>
    </location>
</feature>
<gene>
    <name evidence="14" type="primary">ctaB</name>
    <name evidence="15" type="ORF">RPMA_26315</name>
</gene>